<evidence type="ECO:0000256" key="2">
    <source>
        <dbReference type="ARBA" id="ARBA00007935"/>
    </source>
</evidence>
<comment type="caution">
    <text evidence="9">The sequence shown here is derived from an EMBL/GenBank/DDBJ whole genome shotgun (WGS) entry which is preliminary data.</text>
</comment>
<sequence>MMTWVDIVSRTLIAPEELPIGIATALLCGMFFIIMLKQA</sequence>
<proteinExistence type="inferred from homology"/>
<evidence type="ECO:0000313" key="9">
    <source>
        <dbReference type="EMBL" id="KPX58370.1"/>
    </source>
</evidence>
<evidence type="ECO:0008006" key="11">
    <source>
        <dbReference type="Google" id="ProtNLM"/>
    </source>
</evidence>
<comment type="subcellular location">
    <subcellularLocation>
        <location evidence="1">Cell membrane</location>
        <topology evidence="1">Multi-pass membrane protein</topology>
    </subcellularLocation>
</comment>
<keyword evidence="7 8" id="KW-0472">Membrane</keyword>
<evidence type="ECO:0000256" key="4">
    <source>
        <dbReference type="ARBA" id="ARBA00022475"/>
    </source>
</evidence>
<reference evidence="9 10" key="1">
    <citation type="submission" date="2015-09" db="EMBL/GenBank/DDBJ databases">
        <title>Genome announcement of multiple Pseudomonas syringae strains.</title>
        <authorList>
            <person name="Thakur S."/>
            <person name="Wang P.W."/>
            <person name="Gong Y."/>
            <person name="Weir B.S."/>
            <person name="Guttman D.S."/>
        </authorList>
    </citation>
    <scope>NUCLEOTIDE SEQUENCE [LARGE SCALE GENOMIC DNA]</scope>
    <source>
        <strain evidence="9 10">ICMP7840</strain>
    </source>
</reference>
<dbReference type="GO" id="GO:0022857">
    <property type="term" value="F:transmembrane transporter activity"/>
    <property type="evidence" value="ECO:0007669"/>
    <property type="project" value="InterPro"/>
</dbReference>
<keyword evidence="4" id="KW-1003">Cell membrane</keyword>
<dbReference type="AlphaFoldDB" id="A0A0P9SHQ2"/>
<evidence type="ECO:0000256" key="7">
    <source>
        <dbReference type="ARBA" id="ARBA00023136"/>
    </source>
</evidence>
<protein>
    <recommendedName>
        <fullName evidence="11">Hemin ABC transporter, permease protein</fullName>
    </recommendedName>
</protein>
<keyword evidence="6 8" id="KW-1133">Transmembrane helix</keyword>
<dbReference type="Gene3D" id="1.10.3470.10">
    <property type="entry name" value="ABC transporter involved in vitamin B12 uptake, BtuC"/>
    <property type="match status" value="1"/>
</dbReference>
<dbReference type="SUPFAM" id="SSF81345">
    <property type="entry name" value="ABC transporter involved in vitamin B12 uptake, BtuC"/>
    <property type="match status" value="1"/>
</dbReference>
<accession>A0A0P9SHQ2</accession>
<dbReference type="Proteomes" id="UP000050469">
    <property type="component" value="Unassembled WGS sequence"/>
</dbReference>
<keyword evidence="5 8" id="KW-0812">Transmembrane</keyword>
<gene>
    <name evidence="9" type="ORF">ALO53_200041</name>
</gene>
<evidence type="ECO:0000256" key="5">
    <source>
        <dbReference type="ARBA" id="ARBA00022692"/>
    </source>
</evidence>
<evidence type="ECO:0000256" key="8">
    <source>
        <dbReference type="SAM" id="Phobius"/>
    </source>
</evidence>
<evidence type="ECO:0000256" key="1">
    <source>
        <dbReference type="ARBA" id="ARBA00004651"/>
    </source>
</evidence>
<evidence type="ECO:0000256" key="6">
    <source>
        <dbReference type="ARBA" id="ARBA00022989"/>
    </source>
</evidence>
<dbReference type="InterPro" id="IPR037294">
    <property type="entry name" value="ABC_BtuC-like"/>
</dbReference>
<dbReference type="GO" id="GO:0005886">
    <property type="term" value="C:plasma membrane"/>
    <property type="evidence" value="ECO:0007669"/>
    <property type="project" value="UniProtKB-SubCell"/>
</dbReference>
<dbReference type="InterPro" id="IPR000522">
    <property type="entry name" value="ABC_transptr_permease_BtuC"/>
</dbReference>
<feature type="transmembrane region" description="Helical" evidence="8">
    <location>
        <begin position="20"/>
        <end position="36"/>
    </location>
</feature>
<name>A0A0P9SHQ2_PSEA0</name>
<evidence type="ECO:0000313" key="10">
    <source>
        <dbReference type="Proteomes" id="UP000050469"/>
    </source>
</evidence>
<comment type="similarity">
    <text evidence="2">Belongs to the binding-protein-dependent transport system permease family. FecCD subfamily.</text>
</comment>
<keyword evidence="3" id="KW-0813">Transport</keyword>
<dbReference type="Pfam" id="PF01032">
    <property type="entry name" value="FecCD"/>
    <property type="match status" value="1"/>
</dbReference>
<dbReference type="EMBL" id="LJQO01000528">
    <property type="protein sequence ID" value="KPX58370.1"/>
    <property type="molecule type" value="Genomic_DNA"/>
</dbReference>
<evidence type="ECO:0000256" key="3">
    <source>
        <dbReference type="ARBA" id="ARBA00022448"/>
    </source>
</evidence>
<dbReference type="PATRIC" id="fig|251724.3.peg.4735"/>
<organism evidence="9 10">
    <name type="scientific">Pseudomonas amygdali pv. photiniae</name>
    <dbReference type="NCBI Taxonomy" id="251724"/>
    <lineage>
        <taxon>Bacteria</taxon>
        <taxon>Pseudomonadati</taxon>
        <taxon>Pseudomonadota</taxon>
        <taxon>Gammaproteobacteria</taxon>
        <taxon>Pseudomonadales</taxon>
        <taxon>Pseudomonadaceae</taxon>
        <taxon>Pseudomonas</taxon>
        <taxon>Pseudomonas amygdali</taxon>
    </lineage>
</organism>